<organism evidence="2 3">
    <name type="scientific">Massilia rubra</name>
    <dbReference type="NCBI Taxonomy" id="2607910"/>
    <lineage>
        <taxon>Bacteria</taxon>
        <taxon>Pseudomonadati</taxon>
        <taxon>Pseudomonadota</taxon>
        <taxon>Betaproteobacteria</taxon>
        <taxon>Burkholderiales</taxon>
        <taxon>Oxalobacteraceae</taxon>
        <taxon>Telluria group</taxon>
        <taxon>Massilia</taxon>
    </lineage>
</organism>
<name>A0ABX0LQ27_9BURK</name>
<dbReference type="SUPFAM" id="SSF110849">
    <property type="entry name" value="ParB/Sulfiredoxin"/>
    <property type="match status" value="1"/>
</dbReference>
<feature type="region of interest" description="Disordered" evidence="1">
    <location>
        <begin position="197"/>
        <end position="216"/>
    </location>
</feature>
<proteinExistence type="predicted"/>
<evidence type="ECO:0000313" key="3">
    <source>
        <dbReference type="Proteomes" id="UP000785613"/>
    </source>
</evidence>
<dbReference type="RefSeq" id="WP_167224983.1">
    <property type="nucleotide sequence ID" value="NZ_VUYU01000007.1"/>
</dbReference>
<sequence>MSNTHHASGLSAGAGQSRPHPTGSASSQPAPVYELHPLCTLFPRLSGSQFDALKRDIAAHGLRQPIVLHQGAILDGGNRYRACLDIGTAPRFIELDGIGAAAYVLSANLHRRHLSPGQQAAIVASAQDWSQAQRSGGDRTAGQGARLHLDTVAERAARAGASIRTQKMADKVARAAPELAKMVGRGELSLPAAHERLAAPPSPSAAQPDSSGTAAHGARPDLLIELEAADKEIRRLGALVLELSTSDLAQQVAAWSLRFDQLSGRLAQLNTTCNDADSKARRYARLLERVRALLGVEANAAIVPAVCALKEAVHARY</sequence>
<feature type="region of interest" description="Disordered" evidence="1">
    <location>
        <begin position="1"/>
        <end position="29"/>
    </location>
</feature>
<evidence type="ECO:0000313" key="2">
    <source>
        <dbReference type="EMBL" id="NHZ34470.1"/>
    </source>
</evidence>
<reference evidence="2 3" key="1">
    <citation type="submission" date="2019-09" db="EMBL/GenBank/DDBJ databases">
        <title>Taxonomy of Antarctic Massilia spp.: description of Massilia rubra sp. nov., Massilia aquatica sp. nov., Massilia mucilaginosa sp. nov., Massilia frigida sp. nov. isolated from streams, lakes and regoliths.</title>
        <authorList>
            <person name="Holochova P."/>
            <person name="Sedlacek I."/>
            <person name="Kralova S."/>
            <person name="Maslanova I."/>
            <person name="Busse H.-J."/>
            <person name="Stankova E."/>
            <person name="Vrbovska V."/>
            <person name="Kovarovic V."/>
            <person name="Bartak M."/>
            <person name="Svec P."/>
            <person name="Pantucek R."/>
        </authorList>
    </citation>
    <scope>NUCLEOTIDE SEQUENCE [LARGE SCALE GENOMIC DNA]</scope>
    <source>
        <strain evidence="2 3">CCM 8692</strain>
    </source>
</reference>
<keyword evidence="3" id="KW-1185">Reference proteome</keyword>
<accession>A0ABX0LQ27</accession>
<dbReference type="EMBL" id="VUYU01000007">
    <property type="protein sequence ID" value="NHZ34470.1"/>
    <property type="molecule type" value="Genomic_DNA"/>
</dbReference>
<dbReference type="InterPro" id="IPR036086">
    <property type="entry name" value="ParB/Sulfiredoxin_sf"/>
</dbReference>
<gene>
    <name evidence="2" type="ORF">F0185_12850</name>
</gene>
<evidence type="ECO:0000256" key="1">
    <source>
        <dbReference type="SAM" id="MobiDB-lite"/>
    </source>
</evidence>
<protein>
    <submittedName>
        <fullName evidence="2">S-adenosylmethionine-binding protein</fullName>
    </submittedName>
</protein>
<comment type="caution">
    <text evidence="2">The sequence shown here is derived from an EMBL/GenBank/DDBJ whole genome shotgun (WGS) entry which is preliminary data.</text>
</comment>
<dbReference type="Proteomes" id="UP000785613">
    <property type="component" value="Unassembled WGS sequence"/>
</dbReference>